<evidence type="ECO:0000313" key="3">
    <source>
        <dbReference type="EMBL" id="CDJ64378.1"/>
    </source>
</evidence>
<evidence type="ECO:0000256" key="2">
    <source>
        <dbReference type="SAM" id="SignalP"/>
    </source>
</evidence>
<keyword evidence="2" id="KW-0732">Signal</keyword>
<dbReference type="AlphaFoldDB" id="U6MMS4"/>
<dbReference type="OrthoDB" id="347455at2759"/>
<accession>U6MMS4</accession>
<name>U6MMS4_9EIME</name>
<gene>
    <name evidence="3" type="ORF">ENH_00068520</name>
</gene>
<dbReference type="RefSeq" id="XP_013432845.1">
    <property type="nucleotide sequence ID" value="XM_013577391.1"/>
</dbReference>
<reference evidence="3" key="1">
    <citation type="submission" date="2013-10" db="EMBL/GenBank/DDBJ databases">
        <title>Genomic analysis of the causative agents of coccidiosis in chickens.</title>
        <authorList>
            <person name="Reid A.J."/>
            <person name="Blake D."/>
            <person name="Billington K."/>
            <person name="Browne H."/>
            <person name="Dunn M."/>
            <person name="Hung S."/>
            <person name="Kawahara F."/>
            <person name="Miranda-Saavedra D."/>
            <person name="Mourier T."/>
            <person name="Nagra H."/>
            <person name="Otto T.D."/>
            <person name="Rawlings N."/>
            <person name="Sanchez A."/>
            <person name="Sanders M."/>
            <person name="Subramaniam C."/>
            <person name="Tay Y."/>
            <person name="Dear P."/>
            <person name="Doerig C."/>
            <person name="Gruber A."/>
            <person name="Parkinson J."/>
            <person name="Shirley M."/>
            <person name="Wan K.L."/>
            <person name="Berriman M."/>
            <person name="Tomley F."/>
            <person name="Pain A."/>
        </authorList>
    </citation>
    <scope>NUCLEOTIDE SEQUENCE [LARGE SCALE GENOMIC DNA]</scope>
    <source>
        <strain evidence="3">Houghton</strain>
    </source>
</reference>
<sequence length="373" mass="41442">MWRLLALSIWVTSCWGLAASATRESGVLPTGGPQDKLPLQGSGTKRLQNGARADTLPYKQKFHTASAHEKRGGRYGSIRAMHDLLRARQSSDEGLIELQYPIYLSHALLLSNVEATAHDVKRMPLHRFSAPLDPSQIVEVPLDSVGGPRPYHMFVLFTFVEKRTDEIAQRLSSQCKDCAGALAAFRNVSKAYKLTDSSPGNEDLLPVFFAIVNVGMRDGAAISAIHPAMQLPIVIYLAPTAVHDSSRDCRVKATSSCAAGPVLSPQLTSEDSLHTALRRIIAADFFDSALAVEADDDEDAKLRELLLQQKRDNIHGKMHFFALPQKHMLLLRRRKNEAPVEQRLLEWVNSRTKRQLKGERGNKQHEQETKMAA</sequence>
<dbReference type="EMBL" id="HG722947">
    <property type="protein sequence ID" value="CDJ64378.1"/>
    <property type="molecule type" value="Genomic_DNA"/>
</dbReference>
<feature type="region of interest" description="Disordered" evidence="1">
    <location>
        <begin position="353"/>
        <end position="373"/>
    </location>
</feature>
<feature type="chain" id="PRO_5004676523" evidence="2">
    <location>
        <begin position="21"/>
        <end position="373"/>
    </location>
</feature>
<dbReference type="GeneID" id="25476985"/>
<evidence type="ECO:0000256" key="1">
    <source>
        <dbReference type="SAM" id="MobiDB-lite"/>
    </source>
</evidence>
<feature type="signal peptide" evidence="2">
    <location>
        <begin position="1"/>
        <end position="20"/>
    </location>
</feature>
<reference evidence="3" key="2">
    <citation type="submission" date="2013-10" db="EMBL/GenBank/DDBJ databases">
        <authorList>
            <person name="Aslett M."/>
        </authorList>
    </citation>
    <scope>NUCLEOTIDE SEQUENCE [LARGE SCALE GENOMIC DNA]</scope>
    <source>
        <strain evidence="3">Houghton</strain>
    </source>
</reference>
<keyword evidence="4" id="KW-1185">Reference proteome</keyword>
<evidence type="ECO:0000313" key="4">
    <source>
        <dbReference type="Proteomes" id="UP000030754"/>
    </source>
</evidence>
<dbReference type="VEuPathDB" id="ToxoDB:ENH_00068520"/>
<protein>
    <submittedName>
        <fullName evidence="3">Uncharacterized protein</fullName>
    </submittedName>
</protein>
<dbReference type="Proteomes" id="UP000030754">
    <property type="component" value="Unassembled WGS sequence"/>
</dbReference>
<feature type="compositionally biased region" description="Basic and acidic residues" evidence="1">
    <location>
        <begin position="356"/>
        <end position="373"/>
    </location>
</feature>
<organism evidence="3 4">
    <name type="scientific">Eimeria necatrix</name>
    <dbReference type="NCBI Taxonomy" id="51315"/>
    <lineage>
        <taxon>Eukaryota</taxon>
        <taxon>Sar</taxon>
        <taxon>Alveolata</taxon>
        <taxon>Apicomplexa</taxon>
        <taxon>Conoidasida</taxon>
        <taxon>Coccidia</taxon>
        <taxon>Eucoccidiorida</taxon>
        <taxon>Eimeriorina</taxon>
        <taxon>Eimeriidae</taxon>
        <taxon>Eimeria</taxon>
    </lineage>
</organism>
<proteinExistence type="predicted"/>